<name>A0A9W4L6T9_9BACI</name>
<feature type="chain" id="PRO_5040836969" description="DUF3888 domain-containing protein" evidence="1">
    <location>
        <begin position="23"/>
        <end position="163"/>
    </location>
</feature>
<dbReference type="AlphaFoldDB" id="A0A9W4L6T9"/>
<keyword evidence="1" id="KW-0732">Signal</keyword>
<evidence type="ECO:0000313" key="3">
    <source>
        <dbReference type="Proteomes" id="UP000789326"/>
    </source>
</evidence>
<reference evidence="2" key="1">
    <citation type="submission" date="2021-11" db="EMBL/GenBank/DDBJ databases">
        <authorList>
            <person name="Bulgarelli D."/>
        </authorList>
    </citation>
    <scope>NUCLEOTIDE SEQUENCE</scope>
    <source>
        <strain evidence="2">Bi133</strain>
    </source>
</reference>
<dbReference type="Proteomes" id="UP000789326">
    <property type="component" value="Unassembled WGS sequence"/>
</dbReference>
<evidence type="ECO:0008006" key="4">
    <source>
        <dbReference type="Google" id="ProtNLM"/>
    </source>
</evidence>
<feature type="signal peptide" evidence="1">
    <location>
        <begin position="1"/>
        <end position="22"/>
    </location>
</feature>
<evidence type="ECO:0000313" key="2">
    <source>
        <dbReference type="EMBL" id="CAH0276504.1"/>
    </source>
</evidence>
<protein>
    <recommendedName>
        <fullName evidence="4">DUF3888 domain-containing protein</fullName>
    </recommendedName>
</protein>
<gene>
    <name evidence="2" type="ORF">SRABI133_03816</name>
</gene>
<dbReference type="RefSeq" id="WP_148359570.1">
    <property type="nucleotide sequence ID" value="NZ_CABIYS010000016.1"/>
</dbReference>
<evidence type="ECO:0000256" key="1">
    <source>
        <dbReference type="SAM" id="SignalP"/>
    </source>
</evidence>
<accession>A0A9W4L6T9</accession>
<dbReference type="EMBL" id="CAKKMG010000069">
    <property type="protein sequence ID" value="CAH0276504.1"/>
    <property type="molecule type" value="Genomic_DNA"/>
</dbReference>
<proteinExistence type="predicted"/>
<comment type="caution">
    <text evidence="2">The sequence shown here is derived from an EMBL/GenBank/DDBJ whole genome shotgun (WGS) entry which is preliminary data.</text>
</comment>
<sequence>MKKIIIILSALCIVSFFPEYLANTKASEKTQQELPNFTTSSKGKNQLYGYFMLELYHNEIMSAIQEYYNDNKIEGYGTPSKKHYDMVSISFKGNKDYKGLEKFSYVLKITLIPSYSNGKTVGTDTLYFAVEPTRQTMENLPKEYPPIELIKYEHSKPPKIQNE</sequence>
<organism evidence="2 3">
    <name type="scientific">Peribacillus simplex</name>
    <dbReference type="NCBI Taxonomy" id="1478"/>
    <lineage>
        <taxon>Bacteria</taxon>
        <taxon>Bacillati</taxon>
        <taxon>Bacillota</taxon>
        <taxon>Bacilli</taxon>
        <taxon>Bacillales</taxon>
        <taxon>Bacillaceae</taxon>
        <taxon>Peribacillus</taxon>
    </lineage>
</organism>